<dbReference type="GO" id="GO:0043139">
    <property type="term" value="F:5'-3' DNA helicase activity"/>
    <property type="evidence" value="ECO:0007669"/>
    <property type="project" value="UniProtKB-EC"/>
</dbReference>
<keyword evidence="1" id="KW-0227">DNA damage</keyword>
<dbReference type="GO" id="GO:0016787">
    <property type="term" value="F:hydrolase activity"/>
    <property type="evidence" value="ECO:0007669"/>
    <property type="project" value="UniProtKB-KW"/>
</dbReference>
<keyword evidence="1" id="KW-0233">DNA recombination</keyword>
<dbReference type="PANTHER" id="PTHR10492:SF57">
    <property type="entry name" value="ATP-DEPENDENT DNA HELICASE"/>
    <property type="match status" value="1"/>
</dbReference>
<name>A0A6A3WU47_9STRA</name>
<dbReference type="GO" id="GO:0006310">
    <property type="term" value="P:DNA recombination"/>
    <property type="evidence" value="ECO:0007669"/>
    <property type="project" value="UniProtKB-KW"/>
</dbReference>
<dbReference type="GO" id="GO:0006281">
    <property type="term" value="P:DNA repair"/>
    <property type="evidence" value="ECO:0007669"/>
    <property type="project" value="UniProtKB-KW"/>
</dbReference>
<organism evidence="4 5">
    <name type="scientific">Phytophthora fragariae</name>
    <dbReference type="NCBI Taxonomy" id="53985"/>
    <lineage>
        <taxon>Eukaryota</taxon>
        <taxon>Sar</taxon>
        <taxon>Stramenopiles</taxon>
        <taxon>Oomycota</taxon>
        <taxon>Peronosporomycetes</taxon>
        <taxon>Peronosporales</taxon>
        <taxon>Peronosporaceae</taxon>
        <taxon>Phytophthora</taxon>
    </lineage>
</organism>
<dbReference type="SUPFAM" id="SSF52540">
    <property type="entry name" value="P-loop containing nucleoside triphosphate hydrolases"/>
    <property type="match status" value="2"/>
</dbReference>
<comment type="similarity">
    <text evidence="1">Belongs to the helicase family.</text>
</comment>
<comment type="cofactor">
    <cofactor evidence="1">
        <name>Mg(2+)</name>
        <dbReference type="ChEBI" id="CHEBI:18420"/>
    </cofactor>
</comment>
<gene>
    <name evidence="4" type="ORF">PF002_g25074</name>
</gene>
<dbReference type="EMBL" id="QXGD01002386">
    <property type="protein sequence ID" value="KAE9189338.1"/>
    <property type="molecule type" value="Genomic_DNA"/>
</dbReference>
<dbReference type="AlphaFoldDB" id="A0A6A3WU47"/>
<keyword evidence="1" id="KW-0067">ATP-binding</keyword>
<dbReference type="InterPro" id="IPR027417">
    <property type="entry name" value="P-loop_NTPase"/>
</dbReference>
<evidence type="ECO:0000259" key="2">
    <source>
        <dbReference type="Pfam" id="PF05970"/>
    </source>
</evidence>
<evidence type="ECO:0000313" key="4">
    <source>
        <dbReference type="EMBL" id="KAE9189338.1"/>
    </source>
</evidence>
<protein>
    <recommendedName>
        <fullName evidence="1">ATP-dependent DNA helicase</fullName>
        <ecNumber evidence="1">5.6.2.3</ecNumber>
    </recommendedName>
</protein>
<keyword evidence="1" id="KW-0547">Nucleotide-binding</keyword>
<feature type="domain" description="DNA helicase Pif1-like DEAD-box helicase" evidence="2">
    <location>
        <begin position="237"/>
        <end position="454"/>
    </location>
</feature>
<feature type="domain" description="DNA helicase Pif1-like 2B" evidence="3">
    <location>
        <begin position="567"/>
        <end position="613"/>
    </location>
</feature>
<dbReference type="InterPro" id="IPR049163">
    <property type="entry name" value="Pif1-like_2B_dom"/>
</dbReference>
<proteinExistence type="inferred from homology"/>
<evidence type="ECO:0000313" key="5">
    <source>
        <dbReference type="Proteomes" id="UP000440367"/>
    </source>
</evidence>
<dbReference type="Gene3D" id="3.40.50.300">
    <property type="entry name" value="P-loop containing nucleotide triphosphate hydrolases"/>
    <property type="match status" value="1"/>
</dbReference>
<evidence type="ECO:0000256" key="1">
    <source>
        <dbReference type="RuleBase" id="RU363044"/>
    </source>
</evidence>
<dbReference type="EC" id="5.6.2.3" evidence="1"/>
<dbReference type="Proteomes" id="UP000440367">
    <property type="component" value="Unassembled WGS sequence"/>
</dbReference>
<comment type="catalytic activity">
    <reaction evidence="1">
        <text>ATP + H2O = ADP + phosphate + H(+)</text>
        <dbReference type="Rhea" id="RHEA:13065"/>
        <dbReference type="ChEBI" id="CHEBI:15377"/>
        <dbReference type="ChEBI" id="CHEBI:15378"/>
        <dbReference type="ChEBI" id="CHEBI:30616"/>
        <dbReference type="ChEBI" id="CHEBI:43474"/>
        <dbReference type="ChEBI" id="CHEBI:456216"/>
        <dbReference type="EC" id="5.6.2.3"/>
    </reaction>
</comment>
<evidence type="ECO:0000259" key="3">
    <source>
        <dbReference type="Pfam" id="PF21530"/>
    </source>
</evidence>
<reference evidence="4 5" key="1">
    <citation type="submission" date="2018-08" db="EMBL/GenBank/DDBJ databases">
        <title>Genomic investigation of the strawberry pathogen Phytophthora fragariae indicates pathogenicity is determined by transcriptional variation in three key races.</title>
        <authorList>
            <person name="Adams T.M."/>
            <person name="Armitage A.D."/>
            <person name="Sobczyk M.K."/>
            <person name="Bates H.J."/>
            <person name="Dunwell J.M."/>
            <person name="Nellist C.F."/>
            <person name="Harrison R.J."/>
        </authorList>
    </citation>
    <scope>NUCLEOTIDE SEQUENCE [LARGE SCALE GENOMIC DNA]</scope>
    <source>
        <strain evidence="4 5">BC-1</strain>
    </source>
</reference>
<accession>A0A6A3WU47</accession>
<dbReference type="Pfam" id="PF21530">
    <property type="entry name" value="Pif1_2B_dom"/>
    <property type="match status" value="1"/>
</dbReference>
<comment type="caution">
    <text evidence="4">The sequence shown here is derived from an EMBL/GenBank/DDBJ whole genome shotgun (WGS) entry which is preliminary data.</text>
</comment>
<sequence length="702" mass="79517">MLTRFFELCASESPENQEAKTMVYQDIPNKFRWGAKAKKWVRRKQFQAAIGRMVHVSPRDMNKFYMRVLLCHRKGPQSFEQLRTVDGVTYETYRQAALKLGYLDDDAEWVACMTEAAAFKKPYELRQLIATIIVYSHVSEVRELWDQFYDDLSQDYAHTYRALQGQEKEDMIQFKTLKSLHDLLQINGYAVADFDLPQLHQYPALVVDSLLRNSLLRRELEGYDQSTLQSIVDQENQLNDGQRSIYDDILQAVDGSAQGEKLFFIDGPGSTGKSTLLRHILAKVRLSGKIAIAVASSGIASLLLMGGRTAHSTFKIPLKLNDKSTCAIYKQSNLTTLIQRASLVIWDEAPMTHRHAFEAVDRTLRDIMDNDQEPFGGKVSVLSGDFRQILPVVVRGTPAETIDACLKSSSLWSHFKQLHLTENMRVQSARNESTAAELAAFSEFLLKVGEGRHDVNRSLGKDFVKIPRDMVIDNTETDQDMDEDEDILPGAVPRGLKNIIDVMNADINNPEIATDEYFANRTILTTTNAVVQRINEAVSQRLSGDSHEYMSVDSVDDDNDGNFFEPEVLHTVNINGIPPHKLTLKEGAPIMMMRNLNPDLGLCNGTRLRVVKLKPHVIHATIMTGERQGQDVLIPRIVFVSDGDSRDSPFRLRRKQFPVLYVALSRVTSRSKFKALIEYPQLEEDDGVYTDNIVYRQTFGTT</sequence>
<keyword evidence="1" id="KW-0234">DNA repair</keyword>
<dbReference type="InterPro" id="IPR010285">
    <property type="entry name" value="DNA_helicase_pif1-like_DEAD"/>
</dbReference>
<keyword evidence="1" id="KW-0378">Hydrolase</keyword>
<dbReference type="Pfam" id="PF05970">
    <property type="entry name" value="PIF1"/>
    <property type="match status" value="1"/>
</dbReference>
<dbReference type="GO" id="GO:0005524">
    <property type="term" value="F:ATP binding"/>
    <property type="evidence" value="ECO:0007669"/>
    <property type="project" value="UniProtKB-KW"/>
</dbReference>
<keyword evidence="1" id="KW-0347">Helicase</keyword>
<dbReference type="PANTHER" id="PTHR10492">
    <property type="match status" value="1"/>
</dbReference>
<dbReference type="GO" id="GO:0000723">
    <property type="term" value="P:telomere maintenance"/>
    <property type="evidence" value="ECO:0007669"/>
    <property type="project" value="InterPro"/>
</dbReference>